<dbReference type="AlphaFoldDB" id="A0A4Y1Z7J3"/>
<protein>
    <submittedName>
        <fullName evidence="1">Uncharacterized protein</fullName>
    </submittedName>
</protein>
<gene>
    <name evidence="1" type="ORF">NBRC111894_544</name>
</gene>
<accession>A0A4Y1Z7J3</accession>
<dbReference type="EMBL" id="BEXB01000003">
    <property type="protein sequence ID" value="GAY74990.1"/>
    <property type="molecule type" value="Genomic_DNA"/>
</dbReference>
<reference evidence="1 2" key="1">
    <citation type="submission" date="2017-11" db="EMBL/GenBank/DDBJ databases">
        <title>Draft Genome Sequence of Sporolactobacillus inulinus NBRC 111894 Isolated from Koso, a Japanese Sugar-Vegetable Fermented Beverage.</title>
        <authorList>
            <person name="Chiou T.Y."/>
            <person name="Oshima K."/>
            <person name="Suda W."/>
            <person name="Hattori M."/>
            <person name="Takahashi T."/>
        </authorList>
    </citation>
    <scope>NUCLEOTIDE SEQUENCE [LARGE SCALE GENOMIC DNA]</scope>
    <source>
        <strain evidence="1 2">NBRC111894</strain>
    </source>
</reference>
<organism evidence="1 2">
    <name type="scientific">Sporolactobacillus inulinus</name>
    <dbReference type="NCBI Taxonomy" id="2078"/>
    <lineage>
        <taxon>Bacteria</taxon>
        <taxon>Bacillati</taxon>
        <taxon>Bacillota</taxon>
        <taxon>Bacilli</taxon>
        <taxon>Bacillales</taxon>
        <taxon>Sporolactobacillaceae</taxon>
        <taxon>Sporolactobacillus</taxon>
    </lineage>
</organism>
<dbReference type="Proteomes" id="UP000319716">
    <property type="component" value="Unassembled WGS sequence"/>
</dbReference>
<sequence length="45" mass="5594">MRTRYEYTQKTNCRKIKYIHKLVESIYNQYNVVKLGIDMIIKMHE</sequence>
<name>A0A4Y1Z7J3_9BACL</name>
<evidence type="ECO:0000313" key="2">
    <source>
        <dbReference type="Proteomes" id="UP000319716"/>
    </source>
</evidence>
<evidence type="ECO:0000313" key="1">
    <source>
        <dbReference type="EMBL" id="GAY74990.1"/>
    </source>
</evidence>
<comment type="caution">
    <text evidence="1">The sequence shown here is derived from an EMBL/GenBank/DDBJ whole genome shotgun (WGS) entry which is preliminary data.</text>
</comment>
<proteinExistence type="predicted"/>